<organism evidence="5 6">
    <name type="scientific">Aspergillus glaucus CBS 516.65</name>
    <dbReference type="NCBI Taxonomy" id="1160497"/>
    <lineage>
        <taxon>Eukaryota</taxon>
        <taxon>Fungi</taxon>
        <taxon>Dikarya</taxon>
        <taxon>Ascomycota</taxon>
        <taxon>Pezizomycotina</taxon>
        <taxon>Eurotiomycetes</taxon>
        <taxon>Eurotiomycetidae</taxon>
        <taxon>Eurotiales</taxon>
        <taxon>Aspergillaceae</taxon>
        <taxon>Aspergillus</taxon>
        <taxon>Aspergillus subgen. Aspergillus</taxon>
    </lineage>
</organism>
<dbReference type="Pfam" id="PF13193">
    <property type="entry name" value="AMP-binding_C"/>
    <property type="match status" value="1"/>
</dbReference>
<dbReference type="RefSeq" id="XP_022398910.1">
    <property type="nucleotide sequence ID" value="XM_022542061.1"/>
</dbReference>
<comment type="similarity">
    <text evidence="1">Belongs to the ATP-dependent AMP-binding enzyme family.</text>
</comment>
<keyword evidence="6" id="KW-1185">Reference proteome</keyword>
<proteinExistence type="inferred from homology"/>
<dbReference type="Pfam" id="PF00501">
    <property type="entry name" value="AMP-binding"/>
    <property type="match status" value="1"/>
</dbReference>
<dbReference type="AlphaFoldDB" id="A0A1L9VEG7"/>
<dbReference type="InterPro" id="IPR000873">
    <property type="entry name" value="AMP-dep_synth/lig_dom"/>
</dbReference>
<evidence type="ECO:0008006" key="7">
    <source>
        <dbReference type="Google" id="ProtNLM"/>
    </source>
</evidence>
<evidence type="ECO:0000313" key="6">
    <source>
        <dbReference type="Proteomes" id="UP000184300"/>
    </source>
</evidence>
<dbReference type="GO" id="GO:0016405">
    <property type="term" value="F:CoA-ligase activity"/>
    <property type="evidence" value="ECO:0007669"/>
    <property type="project" value="TreeGrafter"/>
</dbReference>
<accession>A0A1L9VEG7</accession>
<name>A0A1L9VEG7_ASPGL</name>
<dbReference type="Proteomes" id="UP000184300">
    <property type="component" value="Unassembled WGS sequence"/>
</dbReference>
<dbReference type="PROSITE" id="PS00455">
    <property type="entry name" value="AMP_BINDING"/>
    <property type="match status" value="1"/>
</dbReference>
<dbReference type="InterPro" id="IPR025110">
    <property type="entry name" value="AMP-bd_C"/>
</dbReference>
<feature type="domain" description="AMP-dependent synthetase/ligase" evidence="3">
    <location>
        <begin position="30"/>
        <end position="393"/>
    </location>
</feature>
<dbReference type="InterPro" id="IPR045851">
    <property type="entry name" value="AMP-bd_C_sf"/>
</dbReference>
<evidence type="ECO:0000259" key="4">
    <source>
        <dbReference type="Pfam" id="PF13193"/>
    </source>
</evidence>
<keyword evidence="2" id="KW-0436">Ligase</keyword>
<evidence type="ECO:0000256" key="2">
    <source>
        <dbReference type="ARBA" id="ARBA00022598"/>
    </source>
</evidence>
<dbReference type="SUPFAM" id="SSF56801">
    <property type="entry name" value="Acetyl-CoA synthetase-like"/>
    <property type="match status" value="1"/>
</dbReference>
<evidence type="ECO:0000313" key="5">
    <source>
        <dbReference type="EMBL" id="OJJ82212.1"/>
    </source>
</evidence>
<dbReference type="Gene3D" id="3.40.50.12780">
    <property type="entry name" value="N-terminal domain of ligase-like"/>
    <property type="match status" value="1"/>
</dbReference>
<sequence length="552" mass="61754">MPVYRSKTWVNIPDDLSISQLMQDNISDTPPNKIIYEEAHTGKIATYGTFHRQIRRTACLLQQRLHFQPGQIVAISASSSIDYILVAQAIWWAGGIISPINNTLHPDELRRAIELIKPRYLVIDESVHDKAQAITEKCTNAPRILTIGKRPRGSIWPSFPIDQSPSIDNEPELLDPTPVNPKDCAAILLSSGTTGHSKAVMLSHRNLVATCYQLRYDNPQNWRGSQREVFFPPLSHVYALYVCFTMCCWLGAYVCLMPRFDLELYCQMMQDRKVTLARVVPPVAKLLAEEKVVRKYKYPCLEYFSCSAAPLHHTATKLRETFPGVALCQTYGCTELSGPCAQSGVRDSNLSLSAAGSLVANSELRFLDPEGKDVGARGPGEITCRGPNVMMGYKDNEQETAKTISADGWLRTGDLGYLDDNAYLYIYDRIKDLIKYKGFQVAPSEIESILIQHPLVREAAVIGVFSADEATEIPRGFVSLKDVIRSEQRAWVSSSIDKFLAERVSNYKRLRGGVVIVDELPRNPTGKVLKKVLKEKYGDLSIPERGKLTAKL</sequence>
<feature type="domain" description="AMP-binding enzyme C-terminal" evidence="4">
    <location>
        <begin position="445"/>
        <end position="527"/>
    </location>
</feature>
<dbReference type="OrthoDB" id="1898221at2759"/>
<dbReference type="InterPro" id="IPR020845">
    <property type="entry name" value="AMP-binding_CS"/>
</dbReference>
<dbReference type="VEuPathDB" id="FungiDB:ASPGLDRAFT_1496662"/>
<evidence type="ECO:0000259" key="3">
    <source>
        <dbReference type="Pfam" id="PF00501"/>
    </source>
</evidence>
<dbReference type="GeneID" id="34458322"/>
<dbReference type="InterPro" id="IPR042099">
    <property type="entry name" value="ANL_N_sf"/>
</dbReference>
<gene>
    <name evidence="5" type="ORF">ASPGLDRAFT_1496662</name>
</gene>
<dbReference type="PANTHER" id="PTHR24096:SF149">
    <property type="entry name" value="AMP-BINDING DOMAIN-CONTAINING PROTEIN-RELATED"/>
    <property type="match status" value="1"/>
</dbReference>
<evidence type="ECO:0000256" key="1">
    <source>
        <dbReference type="ARBA" id="ARBA00006432"/>
    </source>
</evidence>
<protein>
    <recommendedName>
        <fullName evidence="7">AMP-dependent synthetase/ligase domain-containing protein</fullName>
    </recommendedName>
</protein>
<dbReference type="Gene3D" id="3.30.300.30">
    <property type="match status" value="1"/>
</dbReference>
<dbReference type="PANTHER" id="PTHR24096">
    <property type="entry name" value="LONG-CHAIN-FATTY-ACID--COA LIGASE"/>
    <property type="match status" value="1"/>
</dbReference>
<dbReference type="EMBL" id="KV878903">
    <property type="protein sequence ID" value="OJJ82212.1"/>
    <property type="molecule type" value="Genomic_DNA"/>
</dbReference>
<dbReference type="STRING" id="1160497.A0A1L9VEG7"/>
<reference evidence="6" key="1">
    <citation type="journal article" date="2017" name="Genome Biol.">
        <title>Comparative genomics reveals high biological diversity and specific adaptations in the industrially and medically important fungal genus Aspergillus.</title>
        <authorList>
            <person name="de Vries R.P."/>
            <person name="Riley R."/>
            <person name="Wiebenga A."/>
            <person name="Aguilar-Osorio G."/>
            <person name="Amillis S."/>
            <person name="Uchima C.A."/>
            <person name="Anderluh G."/>
            <person name="Asadollahi M."/>
            <person name="Askin M."/>
            <person name="Barry K."/>
            <person name="Battaglia E."/>
            <person name="Bayram O."/>
            <person name="Benocci T."/>
            <person name="Braus-Stromeyer S.A."/>
            <person name="Caldana C."/>
            <person name="Canovas D."/>
            <person name="Cerqueira G.C."/>
            <person name="Chen F."/>
            <person name="Chen W."/>
            <person name="Choi C."/>
            <person name="Clum A."/>
            <person name="Dos Santos R.A."/>
            <person name="Damasio A.R."/>
            <person name="Diallinas G."/>
            <person name="Emri T."/>
            <person name="Fekete E."/>
            <person name="Flipphi M."/>
            <person name="Freyberg S."/>
            <person name="Gallo A."/>
            <person name="Gournas C."/>
            <person name="Habgood R."/>
            <person name="Hainaut M."/>
            <person name="Harispe M.L."/>
            <person name="Henrissat B."/>
            <person name="Hilden K.S."/>
            <person name="Hope R."/>
            <person name="Hossain A."/>
            <person name="Karabika E."/>
            <person name="Karaffa L."/>
            <person name="Karanyi Z."/>
            <person name="Krasevec N."/>
            <person name="Kuo A."/>
            <person name="Kusch H."/>
            <person name="LaButti K."/>
            <person name="Lagendijk E.L."/>
            <person name="Lapidus A."/>
            <person name="Levasseur A."/>
            <person name="Lindquist E."/>
            <person name="Lipzen A."/>
            <person name="Logrieco A.F."/>
            <person name="MacCabe A."/>
            <person name="Maekelae M.R."/>
            <person name="Malavazi I."/>
            <person name="Melin P."/>
            <person name="Meyer V."/>
            <person name="Mielnichuk N."/>
            <person name="Miskei M."/>
            <person name="Molnar A.P."/>
            <person name="Mule G."/>
            <person name="Ngan C.Y."/>
            <person name="Orejas M."/>
            <person name="Orosz E."/>
            <person name="Ouedraogo J.P."/>
            <person name="Overkamp K.M."/>
            <person name="Park H.-S."/>
            <person name="Perrone G."/>
            <person name="Piumi F."/>
            <person name="Punt P.J."/>
            <person name="Ram A.F."/>
            <person name="Ramon A."/>
            <person name="Rauscher S."/>
            <person name="Record E."/>
            <person name="Riano-Pachon D.M."/>
            <person name="Robert V."/>
            <person name="Roehrig J."/>
            <person name="Ruller R."/>
            <person name="Salamov A."/>
            <person name="Salih N.S."/>
            <person name="Samson R.A."/>
            <person name="Sandor E."/>
            <person name="Sanguinetti M."/>
            <person name="Schuetze T."/>
            <person name="Sepcic K."/>
            <person name="Shelest E."/>
            <person name="Sherlock G."/>
            <person name="Sophianopoulou V."/>
            <person name="Squina F.M."/>
            <person name="Sun H."/>
            <person name="Susca A."/>
            <person name="Todd R.B."/>
            <person name="Tsang A."/>
            <person name="Unkles S.E."/>
            <person name="van de Wiele N."/>
            <person name="van Rossen-Uffink D."/>
            <person name="Oliveira J.V."/>
            <person name="Vesth T.C."/>
            <person name="Visser J."/>
            <person name="Yu J.-H."/>
            <person name="Zhou M."/>
            <person name="Andersen M.R."/>
            <person name="Archer D.B."/>
            <person name="Baker S.E."/>
            <person name="Benoit I."/>
            <person name="Brakhage A.A."/>
            <person name="Braus G.H."/>
            <person name="Fischer R."/>
            <person name="Frisvad J.C."/>
            <person name="Goldman G.H."/>
            <person name="Houbraken J."/>
            <person name="Oakley B."/>
            <person name="Pocsi I."/>
            <person name="Scazzocchio C."/>
            <person name="Seiboth B."/>
            <person name="vanKuyk P.A."/>
            <person name="Wortman J."/>
            <person name="Dyer P.S."/>
            <person name="Grigoriev I.V."/>
        </authorList>
    </citation>
    <scope>NUCLEOTIDE SEQUENCE [LARGE SCALE GENOMIC DNA]</scope>
    <source>
        <strain evidence="6">CBS 516.65</strain>
    </source>
</reference>